<evidence type="ECO:0000259" key="4">
    <source>
        <dbReference type="PROSITE" id="PS50109"/>
    </source>
</evidence>
<keyword evidence="1 2" id="KW-0597">Phosphoprotein</keyword>
<feature type="transmembrane region" description="Helical" evidence="3">
    <location>
        <begin position="44"/>
        <end position="65"/>
    </location>
</feature>
<dbReference type="InterPro" id="IPR011006">
    <property type="entry name" value="CheY-like_superfamily"/>
</dbReference>
<reference evidence="6" key="1">
    <citation type="submission" date="2021-09" db="EMBL/GenBank/DDBJ databases">
        <authorList>
            <consortium name="AG Swart"/>
            <person name="Singh M."/>
            <person name="Singh A."/>
            <person name="Seah K."/>
            <person name="Emmerich C."/>
        </authorList>
    </citation>
    <scope>NUCLEOTIDE SEQUENCE</scope>
    <source>
        <strain evidence="6">ATCC30299</strain>
    </source>
</reference>
<dbReference type="Gene3D" id="3.30.565.10">
    <property type="entry name" value="Histidine kinase-like ATPase, C-terminal domain"/>
    <property type="match status" value="1"/>
</dbReference>
<keyword evidence="3" id="KW-1133">Transmembrane helix</keyword>
<dbReference type="InterPro" id="IPR003594">
    <property type="entry name" value="HATPase_dom"/>
</dbReference>
<feature type="transmembrane region" description="Helical" evidence="3">
    <location>
        <begin position="155"/>
        <end position="174"/>
    </location>
</feature>
<dbReference type="Pfam" id="PF00072">
    <property type="entry name" value="Response_reg"/>
    <property type="match status" value="1"/>
</dbReference>
<dbReference type="PROSITE" id="PS50109">
    <property type="entry name" value="HIS_KIN"/>
    <property type="match status" value="1"/>
</dbReference>
<evidence type="ECO:0000313" key="6">
    <source>
        <dbReference type="EMBL" id="CAG9318598.1"/>
    </source>
</evidence>
<evidence type="ECO:0000256" key="3">
    <source>
        <dbReference type="SAM" id="Phobius"/>
    </source>
</evidence>
<dbReference type="SMART" id="SM00448">
    <property type="entry name" value="REC"/>
    <property type="match status" value="1"/>
</dbReference>
<keyword evidence="3" id="KW-0472">Membrane</keyword>
<dbReference type="SUPFAM" id="SSF47384">
    <property type="entry name" value="Homodimeric domain of signal transducing histidine kinase"/>
    <property type="match status" value="1"/>
</dbReference>
<comment type="caution">
    <text evidence="6">The sequence shown here is derived from an EMBL/GenBank/DDBJ whole genome shotgun (WGS) entry which is preliminary data.</text>
</comment>
<dbReference type="PROSITE" id="PS50110">
    <property type="entry name" value="RESPONSE_REGULATORY"/>
    <property type="match status" value="1"/>
</dbReference>
<dbReference type="InterPro" id="IPR036890">
    <property type="entry name" value="HATPase_C_sf"/>
</dbReference>
<dbReference type="InterPro" id="IPR036097">
    <property type="entry name" value="HisK_dim/P_sf"/>
</dbReference>
<dbReference type="SUPFAM" id="SSF55874">
    <property type="entry name" value="ATPase domain of HSP90 chaperone/DNA topoisomerase II/histidine kinase"/>
    <property type="match status" value="1"/>
</dbReference>
<keyword evidence="7" id="KW-1185">Reference proteome</keyword>
<feature type="domain" description="Response regulatory" evidence="5">
    <location>
        <begin position="588"/>
        <end position="713"/>
    </location>
</feature>
<keyword evidence="3" id="KW-0812">Transmembrane</keyword>
<evidence type="ECO:0000256" key="1">
    <source>
        <dbReference type="ARBA" id="ARBA00022553"/>
    </source>
</evidence>
<dbReference type="InterPro" id="IPR004358">
    <property type="entry name" value="Sig_transdc_His_kin-like_C"/>
</dbReference>
<dbReference type="InterPro" id="IPR005467">
    <property type="entry name" value="His_kinase_dom"/>
</dbReference>
<dbReference type="SMART" id="SM00387">
    <property type="entry name" value="HATPase_c"/>
    <property type="match status" value="1"/>
</dbReference>
<evidence type="ECO:0000256" key="2">
    <source>
        <dbReference type="PROSITE-ProRule" id="PRU00169"/>
    </source>
</evidence>
<feature type="transmembrane region" description="Helical" evidence="3">
    <location>
        <begin position="129"/>
        <end position="149"/>
    </location>
</feature>
<feature type="modified residue" description="4-aspartylphosphate" evidence="2">
    <location>
        <position position="642"/>
    </location>
</feature>
<sequence>MHEIQRNWWEEQFSYMHKLLVCFTLAVPLFLGVAVSLYRIFSSYLNILGCIISVLTACSPSFWIIKHFSRKSTIAKSTIAVLCIEIYSTAAFIISRNIIKDESGVFHLLSYILTIQLQLPLIRSKIFANILFLKHVLLWYFFDTIFGSLKFPINIELFAAIFAIIIVFNIWNSYRSKFINEYFMLKKELECSKDQFKLITQAFSDGILILSENHKVEFCSSSMHRFLESNNGSLFWEISKYEYCEGKKFSGFPTSNILIDDIDYAFEVLDDEEISLGVTLIGDIYIEWKGKIVAWETKRALFLVARDINLILELEKSAANDRMKTVLLRSVSHELRTPLNSIDFFVNDILEKRPKSDYESEVEKLKIISVSSKLMLSLINDLLDYSKIIAGVFSVHKCYCNIRNIIENTCSLIKIQASKKKISLLTRIDPFLPELIYTDQLRLSQIILNLLSNALKFTKEGWIEICCWLSLKNKLKISIKDTGIGISKEIKRKLFSEFNSPFISSINPQGCGLGLCISNFLAIKLGKKAIKVKSKLRKGSFFMFSIDISPLNTFPEVGTSSKINSENENSAHIDIQRYSFQSSYRNYDILIVDDNELNRMVLGSIISQQHWTYEEACNGKDAVNKFLSHNSKANLCKIVIMDCEMPEMSGIEAASQIIKYHKEGIIEKLPKIIGYSAYSSEEDRKECIRSGMVDYMIKPSPAEEIIRIIKKHLN</sequence>
<feature type="transmembrane region" description="Helical" evidence="3">
    <location>
        <begin position="20"/>
        <end position="38"/>
    </location>
</feature>
<dbReference type="SMART" id="SM00388">
    <property type="entry name" value="HisKA"/>
    <property type="match status" value="1"/>
</dbReference>
<dbReference type="PANTHER" id="PTHR43719:SF28">
    <property type="entry name" value="PEROXIDE STRESS-ACTIVATED HISTIDINE KINASE MAK1-RELATED"/>
    <property type="match status" value="1"/>
</dbReference>
<dbReference type="AlphaFoldDB" id="A0AAU9JA51"/>
<dbReference type="InterPro" id="IPR003661">
    <property type="entry name" value="HisK_dim/P_dom"/>
</dbReference>
<dbReference type="InterPro" id="IPR050956">
    <property type="entry name" value="2C_system_His_kinase"/>
</dbReference>
<dbReference type="EMBL" id="CAJZBQ010000021">
    <property type="protein sequence ID" value="CAG9318598.1"/>
    <property type="molecule type" value="Genomic_DNA"/>
</dbReference>
<dbReference type="Gene3D" id="3.40.50.2300">
    <property type="match status" value="1"/>
</dbReference>
<dbReference type="CDD" id="cd00082">
    <property type="entry name" value="HisKA"/>
    <property type="match status" value="1"/>
</dbReference>
<dbReference type="Pfam" id="PF02518">
    <property type="entry name" value="HATPase_c"/>
    <property type="match status" value="1"/>
</dbReference>
<evidence type="ECO:0008006" key="8">
    <source>
        <dbReference type="Google" id="ProtNLM"/>
    </source>
</evidence>
<name>A0AAU9JA51_9CILI</name>
<organism evidence="6 7">
    <name type="scientific">Blepharisma stoltei</name>
    <dbReference type="NCBI Taxonomy" id="1481888"/>
    <lineage>
        <taxon>Eukaryota</taxon>
        <taxon>Sar</taxon>
        <taxon>Alveolata</taxon>
        <taxon>Ciliophora</taxon>
        <taxon>Postciliodesmatophora</taxon>
        <taxon>Heterotrichea</taxon>
        <taxon>Heterotrichida</taxon>
        <taxon>Blepharismidae</taxon>
        <taxon>Blepharisma</taxon>
    </lineage>
</organism>
<dbReference type="Proteomes" id="UP001162131">
    <property type="component" value="Unassembled WGS sequence"/>
</dbReference>
<dbReference type="SUPFAM" id="SSF52172">
    <property type="entry name" value="CheY-like"/>
    <property type="match status" value="1"/>
</dbReference>
<evidence type="ECO:0000313" key="7">
    <source>
        <dbReference type="Proteomes" id="UP001162131"/>
    </source>
</evidence>
<dbReference type="Gene3D" id="1.10.287.130">
    <property type="match status" value="1"/>
</dbReference>
<protein>
    <recommendedName>
        <fullName evidence="8">Histidine kinase</fullName>
    </recommendedName>
</protein>
<dbReference type="GO" id="GO:0000155">
    <property type="term" value="F:phosphorelay sensor kinase activity"/>
    <property type="evidence" value="ECO:0007669"/>
    <property type="project" value="InterPro"/>
</dbReference>
<feature type="domain" description="Histidine kinase" evidence="4">
    <location>
        <begin position="330"/>
        <end position="550"/>
    </location>
</feature>
<dbReference type="PANTHER" id="PTHR43719">
    <property type="entry name" value="TWO-COMPONENT HISTIDINE KINASE"/>
    <property type="match status" value="1"/>
</dbReference>
<feature type="transmembrane region" description="Helical" evidence="3">
    <location>
        <begin position="77"/>
        <end position="99"/>
    </location>
</feature>
<dbReference type="Pfam" id="PF00512">
    <property type="entry name" value="HisKA"/>
    <property type="match status" value="1"/>
</dbReference>
<dbReference type="InterPro" id="IPR001789">
    <property type="entry name" value="Sig_transdc_resp-reg_receiver"/>
</dbReference>
<proteinExistence type="predicted"/>
<gene>
    <name evidence="6" type="ORF">BSTOLATCC_MIC21972</name>
</gene>
<evidence type="ECO:0000259" key="5">
    <source>
        <dbReference type="PROSITE" id="PS50110"/>
    </source>
</evidence>
<dbReference type="PRINTS" id="PR00344">
    <property type="entry name" value="BCTRLSENSOR"/>
</dbReference>
<dbReference type="CDD" id="cd17546">
    <property type="entry name" value="REC_hyHK_CKI1_RcsC-like"/>
    <property type="match status" value="1"/>
</dbReference>
<accession>A0AAU9JA51</accession>